<feature type="signal peptide" evidence="2">
    <location>
        <begin position="1"/>
        <end position="20"/>
    </location>
</feature>
<dbReference type="EMBL" id="JALJOT010000008">
    <property type="protein sequence ID" value="KAK9908179.1"/>
    <property type="molecule type" value="Genomic_DNA"/>
</dbReference>
<feature type="region of interest" description="Disordered" evidence="1">
    <location>
        <begin position="190"/>
        <end position="214"/>
    </location>
</feature>
<evidence type="ECO:0000313" key="3">
    <source>
        <dbReference type="EMBL" id="KAK9908179.1"/>
    </source>
</evidence>
<protein>
    <submittedName>
        <fullName evidence="3">Uncharacterized protein</fullName>
    </submittedName>
</protein>
<organism evidence="3 4">
    <name type="scientific">Coccomyxa subellipsoidea</name>
    <dbReference type="NCBI Taxonomy" id="248742"/>
    <lineage>
        <taxon>Eukaryota</taxon>
        <taxon>Viridiplantae</taxon>
        <taxon>Chlorophyta</taxon>
        <taxon>core chlorophytes</taxon>
        <taxon>Trebouxiophyceae</taxon>
        <taxon>Trebouxiophyceae incertae sedis</taxon>
        <taxon>Coccomyxaceae</taxon>
        <taxon>Coccomyxa</taxon>
    </lineage>
</organism>
<evidence type="ECO:0000256" key="1">
    <source>
        <dbReference type="SAM" id="MobiDB-lite"/>
    </source>
</evidence>
<proteinExistence type="predicted"/>
<name>A0ABR2YML4_9CHLO</name>
<reference evidence="3 4" key="1">
    <citation type="journal article" date="2024" name="Nat. Commun.">
        <title>Phylogenomics reveals the evolutionary origins of lichenization in chlorophyte algae.</title>
        <authorList>
            <person name="Puginier C."/>
            <person name="Libourel C."/>
            <person name="Otte J."/>
            <person name="Skaloud P."/>
            <person name="Haon M."/>
            <person name="Grisel S."/>
            <person name="Petersen M."/>
            <person name="Berrin J.G."/>
            <person name="Delaux P.M."/>
            <person name="Dal Grande F."/>
            <person name="Keller J."/>
        </authorList>
    </citation>
    <scope>NUCLEOTIDE SEQUENCE [LARGE SCALE GENOMIC DNA]</scope>
    <source>
        <strain evidence="3 4">SAG 216-7</strain>
    </source>
</reference>
<evidence type="ECO:0000313" key="4">
    <source>
        <dbReference type="Proteomes" id="UP001491310"/>
    </source>
</evidence>
<comment type="caution">
    <text evidence="3">The sequence shown here is derived from an EMBL/GenBank/DDBJ whole genome shotgun (WGS) entry which is preliminary data.</text>
</comment>
<accession>A0ABR2YML4</accession>
<keyword evidence="2" id="KW-0732">Signal</keyword>
<feature type="chain" id="PRO_5046381547" evidence="2">
    <location>
        <begin position="21"/>
        <end position="238"/>
    </location>
</feature>
<dbReference type="Proteomes" id="UP001491310">
    <property type="component" value="Unassembled WGS sequence"/>
</dbReference>
<sequence>MSHFTFLLLSLMSIARIGEASRPVLKTNSTAAGPSQAPAVNYTLQFIQRAAFADLWFDPTSPEAPGSLVLKGISPHTTFYSTSPVRTAGIFSTTAFVSQPRFYSVRQNAAQWLGAPNAALLSGSQGPYLADSIIILTLNSVSYNSTMDTATYEVDLVMDDIGLPMDSAGEGNTAMGREIAKSAEWLASKQPSESAADRVQAATDAQSQSEGEQAVDPVLHWVDVALHIGPWEVSDMPQ</sequence>
<gene>
    <name evidence="3" type="ORF">WJX75_003799</name>
</gene>
<keyword evidence="4" id="KW-1185">Reference proteome</keyword>
<evidence type="ECO:0000256" key="2">
    <source>
        <dbReference type="SAM" id="SignalP"/>
    </source>
</evidence>